<evidence type="ECO:0000313" key="1">
    <source>
        <dbReference type="EMBL" id="CAF4032613.1"/>
    </source>
</evidence>
<dbReference type="EMBL" id="CAJOAY010003642">
    <property type="protein sequence ID" value="CAF4032613.1"/>
    <property type="molecule type" value="Genomic_DNA"/>
</dbReference>
<organism evidence="1 2">
    <name type="scientific">Adineta steineri</name>
    <dbReference type="NCBI Taxonomy" id="433720"/>
    <lineage>
        <taxon>Eukaryota</taxon>
        <taxon>Metazoa</taxon>
        <taxon>Spiralia</taxon>
        <taxon>Gnathifera</taxon>
        <taxon>Rotifera</taxon>
        <taxon>Eurotatoria</taxon>
        <taxon>Bdelloidea</taxon>
        <taxon>Adinetida</taxon>
        <taxon>Adinetidae</taxon>
        <taxon>Adineta</taxon>
    </lineage>
</organism>
<dbReference type="Proteomes" id="UP000663881">
    <property type="component" value="Unassembled WGS sequence"/>
</dbReference>
<gene>
    <name evidence="1" type="ORF">OKA104_LOCUS31665</name>
</gene>
<dbReference type="AlphaFoldDB" id="A0A819QJ63"/>
<proteinExistence type="predicted"/>
<sequence length="80" mass="9399">MYDSRYIFVDEGFTESLFAMNKEGKYIRKDTVEKWVAVAGFADELYRISINIGRQMNREKLKYLAIHQAHALVNETYGED</sequence>
<evidence type="ECO:0000313" key="2">
    <source>
        <dbReference type="Proteomes" id="UP000663881"/>
    </source>
</evidence>
<comment type="caution">
    <text evidence="1">The sequence shown here is derived from an EMBL/GenBank/DDBJ whole genome shotgun (WGS) entry which is preliminary data.</text>
</comment>
<accession>A0A819QJ63</accession>
<protein>
    <submittedName>
        <fullName evidence="1">Uncharacterized protein</fullName>
    </submittedName>
</protein>
<name>A0A819QJ63_9BILA</name>
<reference evidence="1" key="1">
    <citation type="submission" date="2021-02" db="EMBL/GenBank/DDBJ databases">
        <authorList>
            <person name="Nowell W R."/>
        </authorList>
    </citation>
    <scope>NUCLEOTIDE SEQUENCE</scope>
</reference>